<proteinExistence type="predicted"/>
<evidence type="ECO:0000313" key="2">
    <source>
        <dbReference type="EMBL" id="ETI41679.1"/>
    </source>
</evidence>
<organism evidence="2 3">
    <name type="scientific">Phytophthora nicotianae P1569</name>
    <dbReference type="NCBI Taxonomy" id="1317065"/>
    <lineage>
        <taxon>Eukaryota</taxon>
        <taxon>Sar</taxon>
        <taxon>Stramenopiles</taxon>
        <taxon>Oomycota</taxon>
        <taxon>Peronosporomycetes</taxon>
        <taxon>Peronosporales</taxon>
        <taxon>Peronosporaceae</taxon>
        <taxon>Phytophthora</taxon>
    </lineage>
</organism>
<feature type="compositionally biased region" description="Polar residues" evidence="1">
    <location>
        <begin position="1"/>
        <end position="10"/>
    </location>
</feature>
<dbReference type="HOGENOM" id="CLU_2890675_0_0_1"/>
<dbReference type="Proteomes" id="UP000018721">
    <property type="component" value="Unassembled WGS sequence"/>
</dbReference>
<gene>
    <name evidence="2" type="ORF">F443_13104</name>
</gene>
<protein>
    <submittedName>
        <fullName evidence="2">Uncharacterized protein</fullName>
    </submittedName>
</protein>
<sequence>MSTYVRSSLSLCEKGDSSTGESAEAGNDHCPDGSDANSVMTDNYNSEEWRALFCVRVEVLELC</sequence>
<comment type="caution">
    <text evidence="2">The sequence shown here is derived from an EMBL/GenBank/DDBJ whole genome shotgun (WGS) entry which is preliminary data.</text>
</comment>
<evidence type="ECO:0000256" key="1">
    <source>
        <dbReference type="SAM" id="MobiDB-lite"/>
    </source>
</evidence>
<dbReference type="EMBL" id="ANIZ01002240">
    <property type="protein sequence ID" value="ETI41679.1"/>
    <property type="molecule type" value="Genomic_DNA"/>
</dbReference>
<feature type="region of interest" description="Disordered" evidence="1">
    <location>
        <begin position="1"/>
        <end position="37"/>
    </location>
</feature>
<accession>V9EQZ2</accession>
<evidence type="ECO:0000313" key="3">
    <source>
        <dbReference type="Proteomes" id="UP000018721"/>
    </source>
</evidence>
<reference evidence="2 3" key="1">
    <citation type="submission" date="2013-11" db="EMBL/GenBank/DDBJ databases">
        <title>The Genome Sequence of Phytophthora parasitica P1569.</title>
        <authorList>
            <consortium name="The Broad Institute Genomics Platform"/>
            <person name="Russ C."/>
            <person name="Tyler B."/>
            <person name="Panabieres F."/>
            <person name="Shan W."/>
            <person name="Tripathy S."/>
            <person name="Grunwald N."/>
            <person name="Machado M."/>
            <person name="Johnson C.S."/>
            <person name="Arredondo F."/>
            <person name="Hong C."/>
            <person name="Coffey M."/>
            <person name="Young S.K."/>
            <person name="Zeng Q."/>
            <person name="Gargeya S."/>
            <person name="Fitzgerald M."/>
            <person name="Abouelleil A."/>
            <person name="Alvarado L."/>
            <person name="Chapman S.B."/>
            <person name="Gainer-Dewar J."/>
            <person name="Goldberg J."/>
            <person name="Griggs A."/>
            <person name="Gujja S."/>
            <person name="Hansen M."/>
            <person name="Howarth C."/>
            <person name="Imamovic A."/>
            <person name="Ireland A."/>
            <person name="Larimer J."/>
            <person name="McCowan C."/>
            <person name="Murphy C."/>
            <person name="Pearson M."/>
            <person name="Poon T.W."/>
            <person name="Priest M."/>
            <person name="Roberts A."/>
            <person name="Saif S."/>
            <person name="Shea T."/>
            <person name="Sykes S."/>
            <person name="Wortman J."/>
            <person name="Nusbaum C."/>
            <person name="Birren B."/>
        </authorList>
    </citation>
    <scope>NUCLEOTIDE SEQUENCE [LARGE SCALE GENOMIC DNA]</scope>
    <source>
        <strain evidence="2 3">P1569</strain>
    </source>
</reference>
<dbReference type="AlphaFoldDB" id="V9EQZ2"/>
<name>V9EQZ2_PHYNI</name>
<keyword evidence="3" id="KW-1185">Reference proteome</keyword>